<proteinExistence type="predicted"/>
<dbReference type="Proteomes" id="UP000438914">
    <property type="component" value="Unassembled WGS sequence"/>
</dbReference>
<evidence type="ECO:0000313" key="4">
    <source>
        <dbReference type="Proteomes" id="UP000438914"/>
    </source>
</evidence>
<name>A0A7K0KHQ6_9BACT</name>
<keyword evidence="2" id="KW-0732">Signal</keyword>
<protein>
    <recommendedName>
        <fullName evidence="5">Tetratricopeptide repeat protein</fullName>
    </recommendedName>
</protein>
<keyword evidence="4" id="KW-1185">Reference proteome</keyword>
<accession>A0A7K0KHQ6</accession>
<dbReference type="AlphaFoldDB" id="A0A7K0KHQ6"/>
<evidence type="ECO:0000256" key="1">
    <source>
        <dbReference type="SAM" id="MobiDB-lite"/>
    </source>
</evidence>
<evidence type="ECO:0000313" key="3">
    <source>
        <dbReference type="EMBL" id="MST84975.1"/>
    </source>
</evidence>
<feature type="region of interest" description="Disordered" evidence="1">
    <location>
        <begin position="362"/>
        <end position="383"/>
    </location>
</feature>
<gene>
    <name evidence="3" type="ORF">FYJ73_09890</name>
</gene>
<dbReference type="EMBL" id="VUNG01000025">
    <property type="protein sequence ID" value="MST84975.1"/>
    <property type="molecule type" value="Genomic_DNA"/>
</dbReference>
<comment type="caution">
    <text evidence="3">The sequence shown here is derived from an EMBL/GenBank/DDBJ whole genome shotgun (WGS) entry which is preliminary data.</text>
</comment>
<reference evidence="3 4" key="1">
    <citation type="submission" date="2019-08" db="EMBL/GenBank/DDBJ databases">
        <title>In-depth cultivation of the pig gut microbiome towards novel bacterial diversity and tailored functional studies.</title>
        <authorList>
            <person name="Wylensek D."/>
            <person name="Hitch T.C.A."/>
            <person name="Clavel T."/>
        </authorList>
    </citation>
    <scope>NUCLEOTIDE SEQUENCE [LARGE SCALE GENOMIC DNA]</scope>
    <source>
        <strain evidence="3 4">LKV-178-WT-2A</strain>
    </source>
</reference>
<dbReference type="Gene3D" id="1.25.40.10">
    <property type="entry name" value="Tetratricopeptide repeat domain"/>
    <property type="match status" value="2"/>
</dbReference>
<dbReference type="SUPFAM" id="SSF48452">
    <property type="entry name" value="TPR-like"/>
    <property type="match status" value="1"/>
</dbReference>
<evidence type="ECO:0000256" key="2">
    <source>
        <dbReference type="SAM" id="SignalP"/>
    </source>
</evidence>
<dbReference type="InterPro" id="IPR011990">
    <property type="entry name" value="TPR-like_helical_dom_sf"/>
</dbReference>
<dbReference type="RefSeq" id="WP_154534562.1">
    <property type="nucleotide sequence ID" value="NZ_VUNG01000025.1"/>
</dbReference>
<feature type="chain" id="PRO_5029692654" description="Tetratricopeptide repeat protein" evidence="2">
    <location>
        <begin position="18"/>
        <end position="383"/>
    </location>
</feature>
<sequence length="383" mass="43852">MRLIAFLFLQLASIAVAYCATSQDKKVSADQLYTQVTRLVPQMEQTRDSVTYYQLLYKSFSLALVCDSIDALPNKKGKSQPRYRKQLFKLLRTQRQHLIDGGMMYYARHDNPMALKFFHLYLQTHSSPLFRISDKQQDAYLGVVSYYASLLAYGEKHFREADRYADIALNDSNMAEDAAEIKINCMRELMRTPLDSSRYELALLALHDNAPGNAAYFHLLTDFLSRPGHEGELENFAKDELAKDSLNANIWSLWGEINMRKHNWDETIVALEKADTIDSTQVQVIYNIGICWGEKALALRGKDLQSRTDSNTVTGEKAMKDSDIYICLVNASNAFHRVARLDPMQTQVKWKEAAEHVDAAIQRMKESANEPTAKKTSRRRGRR</sequence>
<evidence type="ECO:0008006" key="5">
    <source>
        <dbReference type="Google" id="ProtNLM"/>
    </source>
</evidence>
<organism evidence="3 4">
    <name type="scientific">Hallella mizrahii</name>
    <dbReference type="NCBI Taxonomy" id="2606637"/>
    <lineage>
        <taxon>Bacteria</taxon>
        <taxon>Pseudomonadati</taxon>
        <taxon>Bacteroidota</taxon>
        <taxon>Bacteroidia</taxon>
        <taxon>Bacteroidales</taxon>
        <taxon>Prevotellaceae</taxon>
        <taxon>Hallella</taxon>
    </lineage>
</organism>
<feature type="signal peptide" evidence="2">
    <location>
        <begin position="1"/>
        <end position="17"/>
    </location>
</feature>